<dbReference type="EMBL" id="JARJCW010000006">
    <property type="protein sequence ID" value="KAJ7223140.1"/>
    <property type="molecule type" value="Genomic_DNA"/>
</dbReference>
<dbReference type="SUPFAM" id="SSF51905">
    <property type="entry name" value="FAD/NAD(P)-binding domain"/>
    <property type="match status" value="1"/>
</dbReference>
<evidence type="ECO:0000256" key="2">
    <source>
        <dbReference type="ARBA" id="ARBA00010790"/>
    </source>
</evidence>
<evidence type="ECO:0000313" key="11">
    <source>
        <dbReference type="EMBL" id="KAJ7223140.1"/>
    </source>
</evidence>
<dbReference type="InterPro" id="IPR007867">
    <property type="entry name" value="GMC_OxRtase_C"/>
</dbReference>
<dbReference type="InterPro" id="IPR036188">
    <property type="entry name" value="FAD/NAD-bd_sf"/>
</dbReference>
<dbReference type="Proteomes" id="UP001219525">
    <property type="component" value="Unassembled WGS sequence"/>
</dbReference>
<evidence type="ECO:0000256" key="9">
    <source>
        <dbReference type="SAM" id="SignalP"/>
    </source>
</evidence>
<evidence type="ECO:0000256" key="7">
    <source>
        <dbReference type="ARBA" id="ARBA00023180"/>
    </source>
</evidence>
<dbReference type="InterPro" id="IPR012132">
    <property type="entry name" value="GMC_OxRdtase"/>
</dbReference>
<dbReference type="GO" id="GO:0050660">
    <property type="term" value="F:flavin adenine dinucleotide binding"/>
    <property type="evidence" value="ECO:0007669"/>
    <property type="project" value="InterPro"/>
</dbReference>
<evidence type="ECO:0000259" key="10">
    <source>
        <dbReference type="PROSITE" id="PS00624"/>
    </source>
</evidence>
<dbReference type="SUPFAM" id="SSF54373">
    <property type="entry name" value="FAD-linked reductases, C-terminal domain"/>
    <property type="match status" value="1"/>
</dbReference>
<dbReference type="AlphaFoldDB" id="A0AAD6YLX5"/>
<evidence type="ECO:0000256" key="6">
    <source>
        <dbReference type="ARBA" id="ARBA00023002"/>
    </source>
</evidence>
<keyword evidence="4 9" id="KW-0732">Signal</keyword>
<accession>A0AAD6YLX5</accession>
<sequence>MFLALLLSASGILSAVPSARGVAASEPPAKTACVLSVTAASAADASAFADTTFDYLIIGGGTAGLALADRLTAGTNFVVGVIEAGVNHPGDKTIETPETSLPGGQGNPTYDWLFSTTPQAGANGRPISQPRGKMMGGSSGLNLMALNRGSRPEYDAWTEFVGSPTWSWSGLLPFFAKFQDVQKHQINPFPGVNSAISAQSFTHGSSSGIISASLNVLYTQAVAPYVSAWNNLGVSTNSDADSGNTVGVQNSRMSIDRSAGIRSYSANAYFKESCGRPNLHSVTGARASKISFTKGAKGFTATGVKFIVGSATYTANARKEVILSAGSVQTPQLLELSGIGNATLLKSLGITSLIDLPQVGENLQEHLFGLVEFELNPGTMTFDALNNNVTLLAQQTALYEKNGTGLLAANDEALAFLPLRNIANATEQTALLAAFDKVASSATLTPIQKLQYKTQRQWILSETVPVSEVIMLSRGLIAPEAGKSYITTLAGNLHPMARGSIHINTADPTAAPVINGNYLNNDYGQLSKTSRGSLIVMNDGATTPDVQIILQAIKKVLQVGRTAPLSNRINTLVAPTDTSDAGLIDWIRNTVGVGSHLAGTAALATQAQGGVVGADLKVYGTTNLRVVDASIIPIIFGAHLQATVYAIAEKAADMILS</sequence>
<dbReference type="PIRSF" id="PIRSF000137">
    <property type="entry name" value="Alcohol_oxidase"/>
    <property type="match status" value="1"/>
</dbReference>
<dbReference type="Pfam" id="PF05199">
    <property type="entry name" value="GMC_oxred_C"/>
    <property type="match status" value="1"/>
</dbReference>
<proteinExistence type="inferred from homology"/>
<comment type="cofactor">
    <cofactor evidence="1">
        <name>FAD</name>
        <dbReference type="ChEBI" id="CHEBI:57692"/>
    </cofactor>
</comment>
<dbReference type="Gene3D" id="3.50.50.60">
    <property type="entry name" value="FAD/NAD(P)-binding domain"/>
    <property type="match status" value="1"/>
</dbReference>
<dbReference type="Pfam" id="PF00732">
    <property type="entry name" value="GMC_oxred_N"/>
    <property type="match status" value="1"/>
</dbReference>
<dbReference type="InterPro" id="IPR000172">
    <property type="entry name" value="GMC_OxRdtase_N"/>
</dbReference>
<keyword evidence="7" id="KW-0325">Glycoprotein</keyword>
<evidence type="ECO:0000256" key="4">
    <source>
        <dbReference type="ARBA" id="ARBA00022729"/>
    </source>
</evidence>
<organism evidence="11 12">
    <name type="scientific">Mycena pura</name>
    <dbReference type="NCBI Taxonomy" id="153505"/>
    <lineage>
        <taxon>Eukaryota</taxon>
        <taxon>Fungi</taxon>
        <taxon>Dikarya</taxon>
        <taxon>Basidiomycota</taxon>
        <taxon>Agaricomycotina</taxon>
        <taxon>Agaricomycetes</taxon>
        <taxon>Agaricomycetidae</taxon>
        <taxon>Agaricales</taxon>
        <taxon>Marasmiineae</taxon>
        <taxon>Mycenaceae</taxon>
        <taxon>Mycena</taxon>
    </lineage>
</organism>
<keyword evidence="12" id="KW-1185">Reference proteome</keyword>
<keyword evidence="6" id="KW-0560">Oxidoreductase</keyword>
<dbReference type="PANTHER" id="PTHR11552:SF201">
    <property type="entry name" value="GLUCOSE-METHANOL-CHOLINE OXIDOREDUCTASE N-TERMINAL DOMAIN-CONTAINING PROTEIN"/>
    <property type="match status" value="1"/>
</dbReference>
<name>A0AAD6YLX5_9AGAR</name>
<protein>
    <submittedName>
        <fullName evidence="11">Alcohol oxidase</fullName>
    </submittedName>
</protein>
<comment type="caution">
    <text evidence="11">The sequence shown here is derived from an EMBL/GenBank/DDBJ whole genome shotgun (WGS) entry which is preliminary data.</text>
</comment>
<keyword evidence="3" id="KW-0285">Flavoprotein</keyword>
<dbReference type="Gene3D" id="3.30.560.10">
    <property type="entry name" value="Glucose Oxidase, domain 3"/>
    <property type="match status" value="1"/>
</dbReference>
<dbReference type="PROSITE" id="PS00624">
    <property type="entry name" value="GMC_OXRED_2"/>
    <property type="match status" value="1"/>
</dbReference>
<gene>
    <name evidence="11" type="ORF">GGX14DRAFT_557712</name>
</gene>
<feature type="signal peptide" evidence="9">
    <location>
        <begin position="1"/>
        <end position="15"/>
    </location>
</feature>
<feature type="chain" id="PRO_5042076359" evidence="9">
    <location>
        <begin position="16"/>
        <end position="657"/>
    </location>
</feature>
<evidence type="ECO:0000313" key="12">
    <source>
        <dbReference type="Proteomes" id="UP001219525"/>
    </source>
</evidence>
<dbReference type="GO" id="GO:0016614">
    <property type="term" value="F:oxidoreductase activity, acting on CH-OH group of donors"/>
    <property type="evidence" value="ECO:0007669"/>
    <property type="project" value="InterPro"/>
</dbReference>
<feature type="active site" description="Proton donor" evidence="8">
    <location>
        <position position="596"/>
    </location>
</feature>
<feature type="active site" description="Proton acceptor" evidence="8">
    <location>
        <position position="639"/>
    </location>
</feature>
<evidence type="ECO:0000256" key="1">
    <source>
        <dbReference type="ARBA" id="ARBA00001974"/>
    </source>
</evidence>
<keyword evidence="5" id="KW-0274">FAD</keyword>
<evidence type="ECO:0000256" key="3">
    <source>
        <dbReference type="ARBA" id="ARBA00022630"/>
    </source>
</evidence>
<comment type="similarity">
    <text evidence="2">Belongs to the GMC oxidoreductase family.</text>
</comment>
<reference evidence="11" key="1">
    <citation type="submission" date="2023-03" db="EMBL/GenBank/DDBJ databases">
        <title>Massive genome expansion in bonnet fungi (Mycena s.s.) driven by repeated elements and novel gene families across ecological guilds.</title>
        <authorList>
            <consortium name="Lawrence Berkeley National Laboratory"/>
            <person name="Harder C.B."/>
            <person name="Miyauchi S."/>
            <person name="Viragh M."/>
            <person name="Kuo A."/>
            <person name="Thoen E."/>
            <person name="Andreopoulos B."/>
            <person name="Lu D."/>
            <person name="Skrede I."/>
            <person name="Drula E."/>
            <person name="Henrissat B."/>
            <person name="Morin E."/>
            <person name="Kohler A."/>
            <person name="Barry K."/>
            <person name="LaButti K."/>
            <person name="Morin E."/>
            <person name="Salamov A."/>
            <person name="Lipzen A."/>
            <person name="Mereny Z."/>
            <person name="Hegedus B."/>
            <person name="Baldrian P."/>
            <person name="Stursova M."/>
            <person name="Weitz H."/>
            <person name="Taylor A."/>
            <person name="Grigoriev I.V."/>
            <person name="Nagy L.G."/>
            <person name="Martin F."/>
            <person name="Kauserud H."/>
        </authorList>
    </citation>
    <scope>NUCLEOTIDE SEQUENCE</scope>
    <source>
        <strain evidence="11">9144</strain>
    </source>
</reference>
<dbReference type="PANTHER" id="PTHR11552">
    <property type="entry name" value="GLUCOSE-METHANOL-CHOLINE GMC OXIDOREDUCTASE"/>
    <property type="match status" value="1"/>
</dbReference>
<evidence type="ECO:0000256" key="5">
    <source>
        <dbReference type="ARBA" id="ARBA00022827"/>
    </source>
</evidence>
<evidence type="ECO:0000256" key="8">
    <source>
        <dbReference type="PIRSR" id="PIRSR000137-1"/>
    </source>
</evidence>
<feature type="domain" description="Glucose-methanol-choline oxidoreductase N-terminal" evidence="10">
    <location>
        <begin position="326"/>
        <end position="340"/>
    </location>
</feature>